<reference evidence="2" key="1">
    <citation type="submission" date="2023-06" db="EMBL/GenBank/DDBJ databases">
        <title>Genome-scale phylogeny and comparative genomics of the fungal order Sordariales.</title>
        <authorList>
            <consortium name="Lawrence Berkeley National Laboratory"/>
            <person name="Hensen N."/>
            <person name="Bonometti L."/>
            <person name="Westerberg I."/>
            <person name="Brannstrom I.O."/>
            <person name="Guillou S."/>
            <person name="Cros-Aarteil S."/>
            <person name="Calhoun S."/>
            <person name="Haridas S."/>
            <person name="Kuo A."/>
            <person name="Mondo S."/>
            <person name="Pangilinan J."/>
            <person name="Riley R."/>
            <person name="Labutti K."/>
            <person name="Andreopoulos B."/>
            <person name="Lipzen A."/>
            <person name="Chen C."/>
            <person name="Yanf M."/>
            <person name="Daum C."/>
            <person name="Ng V."/>
            <person name="Clum A."/>
            <person name="Steindorff A."/>
            <person name="Ohm R."/>
            <person name="Martin F."/>
            <person name="Silar P."/>
            <person name="Natvig D."/>
            <person name="Lalanne C."/>
            <person name="Gautier V."/>
            <person name="Ament-Velasquez S.L."/>
            <person name="Kruys A."/>
            <person name="Hutchinson M.I."/>
            <person name="Powell A.J."/>
            <person name="Barry K."/>
            <person name="Miller A.N."/>
            <person name="Grigoriev I.V."/>
            <person name="Debuchy R."/>
            <person name="Gladieux P."/>
            <person name="Thoren M.H."/>
            <person name="Johannesson H."/>
        </authorList>
    </citation>
    <scope>NUCLEOTIDE SEQUENCE</scope>
    <source>
        <strain evidence="2">CBS 540.89</strain>
    </source>
</reference>
<sequence length="57" mass="6257">TAKNRRIAGKLERLPLELIEPVLANLTFRDIIALSICAEDNGRLAAALATSPSWRNI</sequence>
<feature type="domain" description="F-box" evidence="1">
    <location>
        <begin position="8"/>
        <end position="57"/>
    </location>
</feature>
<evidence type="ECO:0000259" key="1">
    <source>
        <dbReference type="PROSITE" id="PS50181"/>
    </source>
</evidence>
<evidence type="ECO:0000313" key="3">
    <source>
        <dbReference type="Proteomes" id="UP001172159"/>
    </source>
</evidence>
<dbReference type="InterPro" id="IPR001810">
    <property type="entry name" value="F-box_dom"/>
</dbReference>
<keyword evidence="3" id="KW-1185">Reference proteome</keyword>
<protein>
    <recommendedName>
        <fullName evidence="1">F-box domain-containing protein</fullName>
    </recommendedName>
</protein>
<organism evidence="2 3">
    <name type="scientific">Apiosordaria backusii</name>
    <dbReference type="NCBI Taxonomy" id="314023"/>
    <lineage>
        <taxon>Eukaryota</taxon>
        <taxon>Fungi</taxon>
        <taxon>Dikarya</taxon>
        <taxon>Ascomycota</taxon>
        <taxon>Pezizomycotina</taxon>
        <taxon>Sordariomycetes</taxon>
        <taxon>Sordariomycetidae</taxon>
        <taxon>Sordariales</taxon>
        <taxon>Lasiosphaeriaceae</taxon>
        <taxon>Apiosordaria</taxon>
    </lineage>
</organism>
<accession>A0AA40AIG6</accession>
<evidence type="ECO:0000313" key="2">
    <source>
        <dbReference type="EMBL" id="KAK0716439.1"/>
    </source>
</evidence>
<dbReference type="Pfam" id="PF00646">
    <property type="entry name" value="F-box"/>
    <property type="match status" value="1"/>
</dbReference>
<gene>
    <name evidence="2" type="ORF">B0T21DRAFT_248573</name>
</gene>
<dbReference type="PROSITE" id="PS50181">
    <property type="entry name" value="FBOX"/>
    <property type="match status" value="1"/>
</dbReference>
<feature type="non-terminal residue" evidence="2">
    <location>
        <position position="57"/>
    </location>
</feature>
<proteinExistence type="predicted"/>
<dbReference type="AlphaFoldDB" id="A0AA40AIG6"/>
<dbReference type="EMBL" id="JAUKTV010000014">
    <property type="protein sequence ID" value="KAK0716439.1"/>
    <property type="molecule type" value="Genomic_DNA"/>
</dbReference>
<comment type="caution">
    <text evidence="2">The sequence shown here is derived from an EMBL/GenBank/DDBJ whole genome shotgun (WGS) entry which is preliminary data.</text>
</comment>
<name>A0AA40AIG6_9PEZI</name>
<feature type="non-terminal residue" evidence="2">
    <location>
        <position position="1"/>
    </location>
</feature>
<dbReference type="Proteomes" id="UP001172159">
    <property type="component" value="Unassembled WGS sequence"/>
</dbReference>